<accession>A0A8W8KJB9</accession>
<evidence type="ECO:0000256" key="1">
    <source>
        <dbReference type="SAM" id="MobiDB-lite"/>
    </source>
</evidence>
<dbReference type="EnsemblMetazoa" id="G23398.1">
    <property type="protein sequence ID" value="G23398.1:cds"/>
    <property type="gene ID" value="G23398"/>
</dbReference>
<name>A0A8W8KJB9_MAGGI</name>
<evidence type="ECO:0000313" key="3">
    <source>
        <dbReference type="Proteomes" id="UP000005408"/>
    </source>
</evidence>
<keyword evidence="3" id="KW-1185">Reference proteome</keyword>
<dbReference type="AlphaFoldDB" id="A0A8W8KJB9"/>
<proteinExistence type="predicted"/>
<organism evidence="2 3">
    <name type="scientific">Magallana gigas</name>
    <name type="common">Pacific oyster</name>
    <name type="synonym">Crassostrea gigas</name>
    <dbReference type="NCBI Taxonomy" id="29159"/>
    <lineage>
        <taxon>Eukaryota</taxon>
        <taxon>Metazoa</taxon>
        <taxon>Spiralia</taxon>
        <taxon>Lophotrochozoa</taxon>
        <taxon>Mollusca</taxon>
        <taxon>Bivalvia</taxon>
        <taxon>Autobranchia</taxon>
        <taxon>Pteriomorphia</taxon>
        <taxon>Ostreida</taxon>
        <taxon>Ostreoidea</taxon>
        <taxon>Ostreidae</taxon>
        <taxon>Magallana</taxon>
    </lineage>
</organism>
<feature type="compositionally biased region" description="Basic and acidic residues" evidence="1">
    <location>
        <begin position="44"/>
        <end position="70"/>
    </location>
</feature>
<feature type="region of interest" description="Disordered" evidence="1">
    <location>
        <begin position="1"/>
        <end position="109"/>
    </location>
</feature>
<feature type="compositionally biased region" description="Basic and acidic residues" evidence="1">
    <location>
        <begin position="1"/>
        <end position="19"/>
    </location>
</feature>
<evidence type="ECO:0000313" key="2">
    <source>
        <dbReference type="EnsemblMetazoa" id="G23398.1:cds"/>
    </source>
</evidence>
<dbReference type="Proteomes" id="UP000005408">
    <property type="component" value="Unassembled WGS sequence"/>
</dbReference>
<reference evidence="2" key="1">
    <citation type="submission" date="2022-08" db="UniProtKB">
        <authorList>
            <consortium name="EnsemblMetazoa"/>
        </authorList>
    </citation>
    <scope>IDENTIFICATION</scope>
    <source>
        <strain evidence="2">05x7-T-G4-1.051#20</strain>
    </source>
</reference>
<sequence>MINFQEREKKEEKKEDPDAVPKIPNMDHPQILEPVLHNPDEEDKVPRSDDRNIGKMDNHPQESQGQHEDAGLAQAAEDGVDDNAEDKDEKDQDYNDDDDNVYDGKGPQL</sequence>
<protein>
    <submittedName>
        <fullName evidence="2">Uncharacterized protein</fullName>
    </submittedName>
</protein>